<dbReference type="Gene3D" id="3.30.160.20">
    <property type="match status" value="1"/>
</dbReference>
<gene>
    <name evidence="4 7" type="primary">prfB</name>
    <name evidence="7" type="ORF">METEAL_05760</name>
</gene>
<dbReference type="SUPFAM" id="SSF75620">
    <property type="entry name" value="Release factor"/>
    <property type="match status" value="1"/>
</dbReference>
<evidence type="ECO:0000256" key="5">
    <source>
        <dbReference type="NCBIfam" id="TIGR00020"/>
    </source>
</evidence>
<accession>A0AA48GP40</accession>
<dbReference type="PANTHER" id="PTHR43116:SF3">
    <property type="entry name" value="CLASS I PEPTIDE CHAIN RELEASE FACTOR"/>
    <property type="match status" value="1"/>
</dbReference>
<dbReference type="InterPro" id="IPR000352">
    <property type="entry name" value="Pep_chain_release_fac_I"/>
</dbReference>
<evidence type="ECO:0000256" key="1">
    <source>
        <dbReference type="ARBA" id="ARBA00010835"/>
    </source>
</evidence>
<comment type="subcellular location">
    <subcellularLocation>
        <location evidence="4">Cytoplasm</location>
    </subcellularLocation>
</comment>
<organism evidence="7 8">
    <name type="scientific">Mesoterricola silvestris</name>
    <dbReference type="NCBI Taxonomy" id="2927979"/>
    <lineage>
        <taxon>Bacteria</taxon>
        <taxon>Pseudomonadati</taxon>
        <taxon>Acidobacteriota</taxon>
        <taxon>Holophagae</taxon>
        <taxon>Holophagales</taxon>
        <taxon>Holophagaceae</taxon>
        <taxon>Mesoterricola</taxon>
    </lineage>
</organism>
<keyword evidence="4" id="KW-0963">Cytoplasm</keyword>
<dbReference type="NCBIfam" id="TIGR00020">
    <property type="entry name" value="prfB"/>
    <property type="match status" value="1"/>
</dbReference>
<evidence type="ECO:0000259" key="6">
    <source>
        <dbReference type="PROSITE" id="PS00745"/>
    </source>
</evidence>
<keyword evidence="3 4" id="KW-0648">Protein biosynthesis</keyword>
<proteinExistence type="inferred from homology"/>
<reference evidence="8" key="1">
    <citation type="journal article" date="2023" name="Int. J. Syst. Evol. Microbiol.">
        <title>Mesoterricola silvestris gen. nov., sp. nov., Mesoterricola sediminis sp. nov., Geothrix oryzae sp. nov., Geothrix edaphica sp. nov., Geothrix rubra sp. nov., and Geothrix limicola sp. nov., six novel members of Acidobacteriota isolated from soils.</title>
        <authorList>
            <person name="Itoh H."/>
            <person name="Sugisawa Y."/>
            <person name="Mise K."/>
            <person name="Xu Z."/>
            <person name="Kuniyasu M."/>
            <person name="Ushijima N."/>
            <person name="Kawano K."/>
            <person name="Kobayashi E."/>
            <person name="Shiratori Y."/>
            <person name="Masuda Y."/>
            <person name="Senoo K."/>
        </authorList>
    </citation>
    <scope>NUCLEOTIDE SEQUENCE [LARGE SCALE GENOMIC DNA]</scope>
    <source>
        <strain evidence="8">W79</strain>
    </source>
</reference>
<dbReference type="GO" id="GO:0016149">
    <property type="term" value="F:translation release factor activity, codon specific"/>
    <property type="evidence" value="ECO:0007669"/>
    <property type="project" value="UniProtKB-UniRule"/>
</dbReference>
<dbReference type="Gene3D" id="1.20.58.410">
    <property type="entry name" value="Release factor"/>
    <property type="match status" value="1"/>
</dbReference>
<keyword evidence="8" id="KW-1185">Reference proteome</keyword>
<dbReference type="Gene3D" id="3.30.70.1660">
    <property type="match status" value="1"/>
</dbReference>
<dbReference type="InterPro" id="IPR004374">
    <property type="entry name" value="PrfB"/>
</dbReference>
<protein>
    <recommendedName>
        <fullName evidence="4 5">Peptide chain release factor 2</fullName>
        <shortName evidence="4">RF-2</shortName>
    </recommendedName>
</protein>
<keyword evidence="2 4" id="KW-0488">Methylation</keyword>
<dbReference type="EMBL" id="AP027080">
    <property type="protein sequence ID" value="BDU71402.1"/>
    <property type="molecule type" value="Genomic_DNA"/>
</dbReference>
<comment type="similarity">
    <text evidence="1 4">Belongs to the prokaryotic/mitochondrial release factor family.</text>
</comment>
<evidence type="ECO:0000256" key="3">
    <source>
        <dbReference type="ARBA" id="ARBA00022917"/>
    </source>
</evidence>
<evidence type="ECO:0000313" key="7">
    <source>
        <dbReference type="EMBL" id="BDU71402.1"/>
    </source>
</evidence>
<dbReference type="KEGG" id="msil:METEAL_05760"/>
<feature type="modified residue" description="N5-methylglutamine" evidence="4">
    <location>
        <position position="249"/>
    </location>
</feature>
<dbReference type="Pfam" id="PF03462">
    <property type="entry name" value="PCRF"/>
    <property type="match status" value="1"/>
</dbReference>
<dbReference type="RefSeq" id="WP_316414291.1">
    <property type="nucleotide sequence ID" value="NZ_AP027080.1"/>
</dbReference>
<evidence type="ECO:0000256" key="4">
    <source>
        <dbReference type="HAMAP-Rule" id="MF_00094"/>
    </source>
</evidence>
<feature type="domain" description="Prokaryotic-type class I peptide chain release factors" evidence="6">
    <location>
        <begin position="242"/>
        <end position="258"/>
    </location>
</feature>
<dbReference type="Pfam" id="PF00472">
    <property type="entry name" value="RF-1"/>
    <property type="match status" value="1"/>
</dbReference>
<dbReference type="AlphaFoldDB" id="A0AA48GP40"/>
<dbReference type="InterPro" id="IPR005139">
    <property type="entry name" value="PCRF"/>
</dbReference>
<dbReference type="InterPro" id="IPR045853">
    <property type="entry name" value="Pep_chain_release_fac_I_sf"/>
</dbReference>
<sequence>MDFDSLVRAKNELEPRVDQLRRHLDPDRKLLELEQLEEQTAAPGFWDNPEAAKPILKKRGVITDELALAKRLGGGLDDLETALELARDDAEMLLEAEGLEVALRKAVEDAELRMMLSGELDASNAIVAIAPGAGGTESCDWAAMLLRMYLRYCEDKGWKTEMLDFQEGDEAGIKGATFLVSAPYAYGYLRAEAGVHRLVRISPFDAAKRRHTSFAAVYVSPELDDTIEIEIPEKDLRIDVFRASGAGGQHVNRTESAVRFTHLPTGLVVSCQNERSQIQNRATALKVLKGRLYELERRKFEEKVAQASGEKSDVAWGSQIRSYVLAPYQMVKDHRTSEETSQTQKVLDGDLDAFIRTQLLAKSLKAQ</sequence>
<dbReference type="HAMAP" id="MF_00094">
    <property type="entry name" value="Rel_fac_2"/>
    <property type="match status" value="1"/>
</dbReference>
<dbReference type="PANTHER" id="PTHR43116">
    <property type="entry name" value="PEPTIDE CHAIN RELEASE FACTOR 2"/>
    <property type="match status" value="1"/>
</dbReference>
<dbReference type="Proteomes" id="UP001238179">
    <property type="component" value="Chromosome"/>
</dbReference>
<name>A0AA48GP40_9BACT</name>
<dbReference type="PROSITE" id="PS00745">
    <property type="entry name" value="RF_PROK_I"/>
    <property type="match status" value="1"/>
</dbReference>
<comment type="PTM">
    <text evidence="4">Methylated by PrmC. Methylation increases the termination efficiency of RF2.</text>
</comment>
<dbReference type="FunFam" id="3.30.160.20:FF:000010">
    <property type="entry name" value="Peptide chain release factor 2"/>
    <property type="match status" value="1"/>
</dbReference>
<comment type="function">
    <text evidence="4">Peptide chain release factor 2 directs the termination of translation in response to the peptide chain termination codons UGA and UAA.</text>
</comment>
<dbReference type="SMART" id="SM00937">
    <property type="entry name" value="PCRF"/>
    <property type="match status" value="1"/>
</dbReference>
<evidence type="ECO:0000256" key="2">
    <source>
        <dbReference type="ARBA" id="ARBA00022481"/>
    </source>
</evidence>
<dbReference type="GO" id="GO:0005737">
    <property type="term" value="C:cytoplasm"/>
    <property type="evidence" value="ECO:0007669"/>
    <property type="project" value="UniProtKB-SubCell"/>
</dbReference>
<evidence type="ECO:0000313" key="8">
    <source>
        <dbReference type="Proteomes" id="UP001238179"/>
    </source>
</evidence>